<organism evidence="1">
    <name type="scientific">viral metagenome</name>
    <dbReference type="NCBI Taxonomy" id="1070528"/>
    <lineage>
        <taxon>unclassified sequences</taxon>
        <taxon>metagenomes</taxon>
        <taxon>organismal metagenomes</taxon>
    </lineage>
</organism>
<protein>
    <submittedName>
        <fullName evidence="1">Uncharacterized protein</fullName>
    </submittedName>
</protein>
<name>A0A6C0KKQ4_9ZZZZ</name>
<accession>A0A6C0KKQ4</accession>
<dbReference type="EMBL" id="MN740936">
    <property type="protein sequence ID" value="QHU18602.1"/>
    <property type="molecule type" value="Genomic_DNA"/>
</dbReference>
<proteinExistence type="predicted"/>
<evidence type="ECO:0000313" key="1">
    <source>
        <dbReference type="EMBL" id="QHU18602.1"/>
    </source>
</evidence>
<dbReference type="AlphaFoldDB" id="A0A6C0KKQ4"/>
<sequence length="89" mass="9668">MTTIYDASLITQRRKVKAESGSFITRITNPTNPNTGYAPALGIWDQSIINTVRQGNMKYYRKGDGGCTTINNGCPCEPISTTDGCCNSN</sequence>
<reference evidence="1" key="1">
    <citation type="journal article" date="2020" name="Nature">
        <title>Giant virus diversity and host interactions through global metagenomics.</title>
        <authorList>
            <person name="Schulz F."/>
            <person name="Roux S."/>
            <person name="Paez-Espino D."/>
            <person name="Jungbluth S."/>
            <person name="Walsh D.A."/>
            <person name="Denef V.J."/>
            <person name="McMahon K.D."/>
            <person name="Konstantinidis K.T."/>
            <person name="Eloe-Fadrosh E.A."/>
            <person name="Kyrpides N.C."/>
            <person name="Woyke T."/>
        </authorList>
    </citation>
    <scope>NUCLEOTIDE SEQUENCE</scope>
    <source>
        <strain evidence="1">GVMAG-S-3300013006-158</strain>
    </source>
</reference>